<organism evidence="2 3">
    <name type="scientific">Paramagnetospirillum magnetotacticum MS-1</name>
    <dbReference type="NCBI Taxonomy" id="272627"/>
    <lineage>
        <taxon>Bacteria</taxon>
        <taxon>Pseudomonadati</taxon>
        <taxon>Pseudomonadota</taxon>
        <taxon>Alphaproteobacteria</taxon>
        <taxon>Rhodospirillales</taxon>
        <taxon>Magnetospirillaceae</taxon>
        <taxon>Paramagnetospirillum</taxon>
    </lineage>
</organism>
<dbReference type="Pfam" id="PF13852">
    <property type="entry name" value="DUF4197"/>
    <property type="match status" value="1"/>
</dbReference>
<accession>A0A0C2UYS0</accession>
<reference evidence="2 3" key="1">
    <citation type="submission" date="2015-01" db="EMBL/GenBank/DDBJ databases">
        <title>Genome Sequence of Magnetospirillum magnetotacticum Strain MS-1.</title>
        <authorList>
            <person name="Marinov G.K."/>
            <person name="Smalley M.D."/>
            <person name="DeSalvo G."/>
        </authorList>
    </citation>
    <scope>NUCLEOTIDE SEQUENCE [LARGE SCALE GENOMIC DNA]</scope>
    <source>
        <strain evidence="2 3">MS-1</strain>
    </source>
</reference>
<sequence>MSPFAKTACMTAAAVMFCASPALAQGSLMDMGKGLVKQELEQRVGGSSASSGATAGSSLSTSEIGSGLKEALRVAADKVTGQLGRSDGFNSDPAVHIPLPDTLAKVRQGLALVGKSQMADDLELKLNRAAEAATPKAKQIFWDAVQKMTLDDARGILNGPQDAATSYFKRSMTPDLRTAMRPVVDNTVSQSGAVQSYSNMAGAAQTLPMVGDALKSGPSMLTDHVLDYALSGIFKYLGQEEAAIRTNPASRSTDLLKKVFGG</sequence>
<dbReference type="STRING" id="272627.CCC_01062"/>
<dbReference type="Proteomes" id="UP000031971">
    <property type="component" value="Unassembled WGS sequence"/>
</dbReference>
<proteinExistence type="predicted"/>
<evidence type="ECO:0000256" key="1">
    <source>
        <dbReference type="SAM" id="SignalP"/>
    </source>
</evidence>
<dbReference type="RefSeq" id="WP_009869201.1">
    <property type="nucleotide sequence ID" value="NZ_JXSL01000030.1"/>
</dbReference>
<feature type="signal peptide" evidence="1">
    <location>
        <begin position="1"/>
        <end position="24"/>
    </location>
</feature>
<name>A0A0C2UYS0_PARME</name>
<gene>
    <name evidence="2" type="ORF">CCC_01062</name>
</gene>
<evidence type="ECO:0000313" key="3">
    <source>
        <dbReference type="Proteomes" id="UP000031971"/>
    </source>
</evidence>
<comment type="caution">
    <text evidence="2">The sequence shown here is derived from an EMBL/GenBank/DDBJ whole genome shotgun (WGS) entry which is preliminary data.</text>
</comment>
<keyword evidence="1" id="KW-0732">Signal</keyword>
<feature type="chain" id="PRO_5002168852" description="DUF4197 domain-containing protein" evidence="1">
    <location>
        <begin position="25"/>
        <end position="262"/>
    </location>
</feature>
<evidence type="ECO:0008006" key="4">
    <source>
        <dbReference type="Google" id="ProtNLM"/>
    </source>
</evidence>
<dbReference type="AlphaFoldDB" id="A0A0C2UYS0"/>
<evidence type="ECO:0000313" key="2">
    <source>
        <dbReference type="EMBL" id="KIL98001.1"/>
    </source>
</evidence>
<keyword evidence="3" id="KW-1185">Reference proteome</keyword>
<dbReference type="InterPro" id="IPR025245">
    <property type="entry name" value="DUF4197"/>
</dbReference>
<protein>
    <recommendedName>
        <fullName evidence="4">DUF4197 domain-containing protein</fullName>
    </recommendedName>
</protein>
<dbReference type="EMBL" id="JXSL01000030">
    <property type="protein sequence ID" value="KIL98001.1"/>
    <property type="molecule type" value="Genomic_DNA"/>
</dbReference>
<dbReference type="OrthoDB" id="9789685at2"/>